<evidence type="ECO:0000313" key="2">
    <source>
        <dbReference type="Proteomes" id="UP000198688"/>
    </source>
</evidence>
<dbReference type="AlphaFoldDB" id="A0A1H1QRY0"/>
<organism evidence="1 2">
    <name type="scientific">Actinoplanes derwentensis</name>
    <dbReference type="NCBI Taxonomy" id="113562"/>
    <lineage>
        <taxon>Bacteria</taxon>
        <taxon>Bacillati</taxon>
        <taxon>Actinomycetota</taxon>
        <taxon>Actinomycetes</taxon>
        <taxon>Micromonosporales</taxon>
        <taxon>Micromonosporaceae</taxon>
        <taxon>Actinoplanes</taxon>
    </lineage>
</organism>
<dbReference type="EMBL" id="LT629758">
    <property type="protein sequence ID" value="SDS26097.1"/>
    <property type="molecule type" value="Genomic_DNA"/>
</dbReference>
<proteinExistence type="predicted"/>
<dbReference type="STRING" id="113562.SAMN04489716_0380"/>
<accession>A0A1H1QRY0</accession>
<keyword evidence="2" id="KW-1185">Reference proteome</keyword>
<gene>
    <name evidence="1" type="ORF">SAMN04489716_0380</name>
</gene>
<protein>
    <submittedName>
        <fullName evidence="1">Uncharacterized protein</fullName>
    </submittedName>
</protein>
<sequence>MRARIVAGVAVLAALVTLAGGIAGPLYAAFRAS</sequence>
<dbReference type="Proteomes" id="UP000198688">
    <property type="component" value="Chromosome I"/>
</dbReference>
<name>A0A1H1QRY0_9ACTN</name>
<evidence type="ECO:0000313" key="1">
    <source>
        <dbReference type="EMBL" id="SDS26097.1"/>
    </source>
</evidence>
<reference evidence="1 2" key="1">
    <citation type="submission" date="2016-10" db="EMBL/GenBank/DDBJ databases">
        <authorList>
            <person name="de Groot N.N."/>
        </authorList>
    </citation>
    <scope>NUCLEOTIDE SEQUENCE [LARGE SCALE GENOMIC DNA]</scope>
    <source>
        <strain evidence="1 2">DSM 43941</strain>
    </source>
</reference>